<sequence length="192" mass="21562">MHVTASSCWMKFASAVADVVNDPEAQLGSFDYVGHGAHALSRQEWRYYRSRRAARRDVDEQHSDAEWASVVSARSHPFNDTLEQILEGVPACGLRFWDNPPYRPLSSVARSKMLGTYVAQSSAAYFGSLEVSEEGEDLVLDYGVLSAPLKFYTDEGKYRIFVWDSEGCGTFDPGTKRDGKFELELGVVFRQE</sequence>
<organism evidence="1 2">
    <name type="scientific">Phytophthora pseudosyringae</name>
    <dbReference type="NCBI Taxonomy" id="221518"/>
    <lineage>
        <taxon>Eukaryota</taxon>
        <taxon>Sar</taxon>
        <taxon>Stramenopiles</taxon>
        <taxon>Oomycota</taxon>
        <taxon>Peronosporomycetes</taxon>
        <taxon>Peronosporales</taxon>
        <taxon>Peronosporaceae</taxon>
        <taxon>Phytophthora</taxon>
    </lineage>
</organism>
<evidence type="ECO:0000313" key="2">
    <source>
        <dbReference type="Proteomes" id="UP000694044"/>
    </source>
</evidence>
<gene>
    <name evidence="1" type="ORF">PHYPSEUDO_010508</name>
</gene>
<keyword evidence="2" id="KW-1185">Reference proteome</keyword>
<reference evidence="1" key="1">
    <citation type="submission" date="2021-02" db="EMBL/GenBank/DDBJ databases">
        <authorList>
            <person name="Palmer J.M."/>
        </authorList>
    </citation>
    <scope>NUCLEOTIDE SEQUENCE</scope>
    <source>
        <strain evidence="1">SCRP734</strain>
    </source>
</reference>
<dbReference type="EMBL" id="JAGDFM010000045">
    <property type="protein sequence ID" value="KAG7389380.1"/>
    <property type="molecule type" value="Genomic_DNA"/>
</dbReference>
<comment type="caution">
    <text evidence="1">The sequence shown here is derived from an EMBL/GenBank/DDBJ whole genome shotgun (WGS) entry which is preliminary data.</text>
</comment>
<evidence type="ECO:0000313" key="1">
    <source>
        <dbReference type="EMBL" id="KAG7389380.1"/>
    </source>
</evidence>
<name>A0A8T1WB38_9STRA</name>
<dbReference type="OrthoDB" id="58460at2759"/>
<protein>
    <submittedName>
        <fullName evidence="1">Uncharacterized protein</fullName>
    </submittedName>
</protein>
<accession>A0A8T1WB38</accession>
<proteinExistence type="predicted"/>
<dbReference type="AlphaFoldDB" id="A0A8T1WB38"/>
<dbReference type="Proteomes" id="UP000694044">
    <property type="component" value="Unassembled WGS sequence"/>
</dbReference>